<gene>
    <name evidence="2" type="ORF">THAOC_33359</name>
</gene>
<keyword evidence="1" id="KW-1133">Transmembrane helix</keyword>
<dbReference type="AlphaFoldDB" id="K0RFZ2"/>
<accession>K0RFZ2</accession>
<evidence type="ECO:0000256" key="1">
    <source>
        <dbReference type="SAM" id="Phobius"/>
    </source>
</evidence>
<reference evidence="2 3" key="1">
    <citation type="journal article" date="2012" name="Genome Biol.">
        <title>Genome and low-iron response of an oceanic diatom adapted to chronic iron limitation.</title>
        <authorList>
            <person name="Lommer M."/>
            <person name="Specht M."/>
            <person name="Roy A.S."/>
            <person name="Kraemer L."/>
            <person name="Andreson R."/>
            <person name="Gutowska M.A."/>
            <person name="Wolf J."/>
            <person name="Bergner S.V."/>
            <person name="Schilhabel M.B."/>
            <person name="Klostermeier U.C."/>
            <person name="Beiko R.G."/>
            <person name="Rosenstiel P."/>
            <person name="Hippler M."/>
            <person name="Laroche J."/>
        </authorList>
    </citation>
    <scope>NUCLEOTIDE SEQUENCE [LARGE SCALE GENOMIC DNA]</scope>
    <source>
        <strain evidence="2 3">CCMP1005</strain>
    </source>
</reference>
<name>K0RFZ2_THAOC</name>
<evidence type="ECO:0000313" key="2">
    <source>
        <dbReference type="EMBL" id="EJK47891.1"/>
    </source>
</evidence>
<organism evidence="2 3">
    <name type="scientific">Thalassiosira oceanica</name>
    <name type="common">Marine diatom</name>
    <dbReference type="NCBI Taxonomy" id="159749"/>
    <lineage>
        <taxon>Eukaryota</taxon>
        <taxon>Sar</taxon>
        <taxon>Stramenopiles</taxon>
        <taxon>Ochrophyta</taxon>
        <taxon>Bacillariophyta</taxon>
        <taxon>Coscinodiscophyceae</taxon>
        <taxon>Thalassiosirophycidae</taxon>
        <taxon>Thalassiosirales</taxon>
        <taxon>Thalassiosiraceae</taxon>
        <taxon>Thalassiosira</taxon>
    </lineage>
</organism>
<sequence>MATRPRVVNAYSAQWPPPRRLAQLTTRSAILLTCMAVIVLFGSSHLFLAPPSHRGSRARLGSSAAASNGVGHRCRLARAFSAGEFRVFSHRTFHDDGQSVQPACRDSLERLRSIGVTHLDLDLVLAEEEKDAGREGVLVVAHPMEWKRESSYYSPCANQKFDDLVGYLKDVYRDEDWFISLEPKASWNNSPRELSDPALADSPSSILQVLLTKVRQHNLKGHCAAIQEVDLLGRGQRGRPRTGGGAASIRNRFEFAEENSGYNRIEELVRVETGALCPEADTVFECHNTIPAGLDS</sequence>
<feature type="transmembrane region" description="Helical" evidence="1">
    <location>
        <begin position="29"/>
        <end position="49"/>
    </location>
</feature>
<dbReference type="OrthoDB" id="10575540at2759"/>
<evidence type="ECO:0000313" key="3">
    <source>
        <dbReference type="Proteomes" id="UP000266841"/>
    </source>
</evidence>
<comment type="caution">
    <text evidence="2">The sequence shown here is derived from an EMBL/GenBank/DDBJ whole genome shotgun (WGS) entry which is preliminary data.</text>
</comment>
<keyword evidence="1" id="KW-0812">Transmembrane</keyword>
<proteinExistence type="predicted"/>
<dbReference type="EMBL" id="AGNL01046507">
    <property type="protein sequence ID" value="EJK47891.1"/>
    <property type="molecule type" value="Genomic_DNA"/>
</dbReference>
<keyword evidence="1" id="KW-0472">Membrane</keyword>
<keyword evidence="3" id="KW-1185">Reference proteome</keyword>
<protein>
    <submittedName>
        <fullName evidence="2">Uncharacterized protein</fullName>
    </submittedName>
</protein>
<dbReference type="Proteomes" id="UP000266841">
    <property type="component" value="Unassembled WGS sequence"/>
</dbReference>